<evidence type="ECO:0000313" key="7">
    <source>
        <dbReference type="EMBL" id="OAQ21635.1"/>
    </source>
</evidence>
<dbReference type="EMBL" id="LWLG01000001">
    <property type="protein sequence ID" value="OAQ21635.1"/>
    <property type="molecule type" value="Genomic_DNA"/>
</dbReference>
<dbReference type="STRING" id="999894.TDIS_0153"/>
<evidence type="ECO:0000256" key="5">
    <source>
        <dbReference type="ARBA" id="ARBA00047686"/>
    </source>
</evidence>
<evidence type="ECO:0000313" key="8">
    <source>
        <dbReference type="Proteomes" id="UP000078390"/>
    </source>
</evidence>
<name>A0A179D6A6_9BACT</name>
<proteinExistence type="inferred from homology"/>
<feature type="domain" description="dUTPase-like" evidence="6">
    <location>
        <begin position="12"/>
        <end position="144"/>
    </location>
</feature>
<keyword evidence="8" id="KW-1185">Reference proteome</keyword>
<gene>
    <name evidence="7" type="ORF">TDIS_0153</name>
</gene>
<dbReference type="GO" id="GO:0006226">
    <property type="term" value="P:dUMP biosynthetic process"/>
    <property type="evidence" value="ECO:0007669"/>
    <property type="project" value="InterPro"/>
</dbReference>
<comment type="caution">
    <text evidence="7">The sequence shown here is derived from an EMBL/GenBank/DDBJ whole genome shotgun (WGS) entry which is preliminary data.</text>
</comment>
<protein>
    <recommendedName>
        <fullName evidence="2">dUTP diphosphatase</fullName>
        <ecNumber evidence="2">3.6.1.23</ecNumber>
    </recommendedName>
</protein>
<dbReference type="GO" id="GO:0046081">
    <property type="term" value="P:dUTP catabolic process"/>
    <property type="evidence" value="ECO:0007669"/>
    <property type="project" value="InterPro"/>
</dbReference>
<keyword evidence="3 7" id="KW-0378">Hydrolase</keyword>
<dbReference type="NCBIfam" id="TIGR00576">
    <property type="entry name" value="dut"/>
    <property type="match status" value="1"/>
</dbReference>
<evidence type="ECO:0000256" key="4">
    <source>
        <dbReference type="ARBA" id="ARBA00023080"/>
    </source>
</evidence>
<sequence>MELKVWRRDPRARLPEKASEGAVGFDLFALEDQEILPGEPTFIRTGLVIEAPRPYAMFVFPRSSLFRKKGLIFPHSAGVIDFDYCGEEDELKILVLNLREEPVKVLAGERIAQLVLLAVATEVKLREVPRPPRSISRGGFGSTGGYR</sequence>
<dbReference type="GO" id="GO:0004170">
    <property type="term" value="F:dUTP diphosphatase activity"/>
    <property type="evidence" value="ECO:0007669"/>
    <property type="project" value="UniProtKB-EC"/>
</dbReference>
<dbReference type="PANTHER" id="PTHR11241">
    <property type="entry name" value="DEOXYURIDINE 5'-TRIPHOSPHATE NUCLEOTIDOHYDROLASE"/>
    <property type="match status" value="1"/>
</dbReference>
<organism evidence="7 8">
    <name type="scientific">Thermosulfurimonas dismutans</name>
    <dbReference type="NCBI Taxonomy" id="999894"/>
    <lineage>
        <taxon>Bacteria</taxon>
        <taxon>Pseudomonadati</taxon>
        <taxon>Thermodesulfobacteriota</taxon>
        <taxon>Thermodesulfobacteria</taxon>
        <taxon>Thermodesulfobacteriales</taxon>
        <taxon>Thermodesulfobacteriaceae</taxon>
        <taxon>Thermosulfurimonas</taxon>
    </lineage>
</organism>
<evidence type="ECO:0000256" key="2">
    <source>
        <dbReference type="ARBA" id="ARBA00012379"/>
    </source>
</evidence>
<dbReference type="InterPro" id="IPR033704">
    <property type="entry name" value="dUTPase_trimeric"/>
</dbReference>
<dbReference type="CDD" id="cd07557">
    <property type="entry name" value="trimeric_dUTPase"/>
    <property type="match status" value="1"/>
</dbReference>
<evidence type="ECO:0000256" key="3">
    <source>
        <dbReference type="ARBA" id="ARBA00022801"/>
    </source>
</evidence>
<comment type="catalytic activity">
    <reaction evidence="5">
        <text>dUTP + H2O = dUMP + diphosphate + H(+)</text>
        <dbReference type="Rhea" id="RHEA:10248"/>
        <dbReference type="ChEBI" id="CHEBI:15377"/>
        <dbReference type="ChEBI" id="CHEBI:15378"/>
        <dbReference type="ChEBI" id="CHEBI:33019"/>
        <dbReference type="ChEBI" id="CHEBI:61555"/>
        <dbReference type="ChEBI" id="CHEBI:246422"/>
        <dbReference type="EC" id="3.6.1.23"/>
    </reaction>
</comment>
<dbReference type="InterPro" id="IPR036157">
    <property type="entry name" value="dUTPase-like_sf"/>
</dbReference>
<dbReference type="Gene3D" id="2.70.40.10">
    <property type="match status" value="1"/>
</dbReference>
<accession>A0A179D6A6</accession>
<dbReference type="SUPFAM" id="SSF51283">
    <property type="entry name" value="dUTPase-like"/>
    <property type="match status" value="1"/>
</dbReference>
<dbReference type="AlphaFoldDB" id="A0A179D6A6"/>
<reference evidence="7 8" key="1">
    <citation type="submission" date="2016-04" db="EMBL/GenBank/DDBJ databases">
        <title>Genome analysis of Thermosulfurimonas dismutans, the first thermophilic sulfur-disproportionating bacterium of the phylum Thermodesulfobacteria.</title>
        <authorList>
            <person name="Mardanov A.V."/>
            <person name="Beletsky A.V."/>
            <person name="Kadnikov V.V."/>
            <person name="Slobodkin A.I."/>
            <person name="Ravin N.V."/>
        </authorList>
    </citation>
    <scope>NUCLEOTIDE SEQUENCE [LARGE SCALE GENOMIC DNA]</scope>
    <source>
        <strain evidence="7 8">S95</strain>
    </source>
</reference>
<dbReference type="EC" id="3.6.1.23" evidence="2"/>
<keyword evidence="4" id="KW-0546">Nucleotide metabolism</keyword>
<dbReference type="GO" id="GO:0000287">
    <property type="term" value="F:magnesium ion binding"/>
    <property type="evidence" value="ECO:0007669"/>
    <property type="project" value="InterPro"/>
</dbReference>
<evidence type="ECO:0000256" key="1">
    <source>
        <dbReference type="ARBA" id="ARBA00006581"/>
    </source>
</evidence>
<evidence type="ECO:0000259" key="6">
    <source>
        <dbReference type="Pfam" id="PF00692"/>
    </source>
</evidence>
<dbReference type="Pfam" id="PF00692">
    <property type="entry name" value="dUTPase"/>
    <property type="match status" value="1"/>
</dbReference>
<comment type="similarity">
    <text evidence="1">Belongs to the dUTPase family.</text>
</comment>
<dbReference type="RefSeq" id="WP_068668298.1">
    <property type="nucleotide sequence ID" value="NZ_LWLG01000001.1"/>
</dbReference>
<dbReference type="Proteomes" id="UP000078390">
    <property type="component" value="Unassembled WGS sequence"/>
</dbReference>
<dbReference type="OrthoDB" id="9809956at2"/>
<dbReference type="PANTHER" id="PTHR11241:SF0">
    <property type="entry name" value="DEOXYURIDINE 5'-TRIPHOSPHATE NUCLEOTIDOHYDROLASE"/>
    <property type="match status" value="1"/>
</dbReference>
<dbReference type="InterPro" id="IPR008181">
    <property type="entry name" value="dUTPase"/>
</dbReference>
<dbReference type="InterPro" id="IPR029054">
    <property type="entry name" value="dUTPase-like"/>
</dbReference>